<dbReference type="InterPro" id="IPR000182">
    <property type="entry name" value="GNAT_dom"/>
</dbReference>
<evidence type="ECO:0000313" key="5">
    <source>
        <dbReference type="Proteomes" id="UP001183817"/>
    </source>
</evidence>
<dbReference type="PANTHER" id="PTHR43877:SF2">
    <property type="entry name" value="AMINOALKYLPHOSPHONATE N-ACETYLTRANSFERASE-RELATED"/>
    <property type="match status" value="1"/>
</dbReference>
<dbReference type="PANTHER" id="PTHR43877">
    <property type="entry name" value="AMINOALKYLPHOSPHONATE N-ACETYLTRANSFERASE-RELATED-RELATED"/>
    <property type="match status" value="1"/>
</dbReference>
<name>A0ABU2BGD9_9MICC</name>
<evidence type="ECO:0000256" key="1">
    <source>
        <dbReference type="ARBA" id="ARBA00022679"/>
    </source>
</evidence>
<evidence type="ECO:0000259" key="3">
    <source>
        <dbReference type="PROSITE" id="PS51186"/>
    </source>
</evidence>
<keyword evidence="1" id="KW-0808">Transferase</keyword>
<evidence type="ECO:0000256" key="2">
    <source>
        <dbReference type="ARBA" id="ARBA00023315"/>
    </source>
</evidence>
<proteinExistence type="predicted"/>
<dbReference type="InterPro" id="IPR016181">
    <property type="entry name" value="Acyl_CoA_acyltransferase"/>
</dbReference>
<keyword evidence="5" id="KW-1185">Reference proteome</keyword>
<reference evidence="4 5" key="1">
    <citation type="submission" date="2023-07" db="EMBL/GenBank/DDBJ databases">
        <title>Sequencing the genomes of 1000 actinobacteria strains.</title>
        <authorList>
            <person name="Klenk H.-P."/>
        </authorList>
    </citation>
    <scope>NUCLEOTIDE SEQUENCE [LARGE SCALE GENOMIC DNA]</scope>
    <source>
        <strain evidence="4 5">DSM 20167</strain>
    </source>
</reference>
<evidence type="ECO:0000313" key="4">
    <source>
        <dbReference type="EMBL" id="MDR7356464.1"/>
    </source>
</evidence>
<comment type="caution">
    <text evidence="4">The sequence shown here is derived from an EMBL/GenBank/DDBJ whole genome shotgun (WGS) entry which is preliminary data.</text>
</comment>
<gene>
    <name evidence="4" type="ORF">J2S64_000155</name>
</gene>
<dbReference type="EMBL" id="JAVDYI010000001">
    <property type="protein sequence ID" value="MDR7356464.1"/>
    <property type="molecule type" value="Genomic_DNA"/>
</dbReference>
<protein>
    <submittedName>
        <fullName evidence="4">Ribosomal protein S18 acetylase RimI-like enzyme</fullName>
    </submittedName>
</protein>
<dbReference type="Pfam" id="PF00583">
    <property type="entry name" value="Acetyltransf_1"/>
    <property type="match status" value="1"/>
</dbReference>
<dbReference type="Gene3D" id="3.40.630.30">
    <property type="match status" value="1"/>
</dbReference>
<dbReference type="PROSITE" id="PS51186">
    <property type="entry name" value="GNAT"/>
    <property type="match status" value="1"/>
</dbReference>
<feature type="domain" description="N-acetyltransferase" evidence="3">
    <location>
        <begin position="1"/>
        <end position="148"/>
    </location>
</feature>
<dbReference type="InterPro" id="IPR050832">
    <property type="entry name" value="Bact_Acetyltransf"/>
</dbReference>
<dbReference type="CDD" id="cd04301">
    <property type="entry name" value="NAT_SF"/>
    <property type="match status" value="1"/>
</dbReference>
<sequence length="155" mass="16331">MDPTDWTIGPATDPSELVAASDLFDFPVSEHGARDFLAMPGHRLLLARTADGTAVGFVSGVVMRHPDKQPEMFVYELGVAESHRRRGIAAALLRALALEALALGCTGMWTGTERGNVAALATYGSLGATVDDESVFIQWAALAEAFVPGTTPSST</sequence>
<organism evidence="4 5">
    <name type="scientific">Paeniglutamicibacter sulfureus</name>
    <dbReference type="NCBI Taxonomy" id="43666"/>
    <lineage>
        <taxon>Bacteria</taxon>
        <taxon>Bacillati</taxon>
        <taxon>Actinomycetota</taxon>
        <taxon>Actinomycetes</taxon>
        <taxon>Micrococcales</taxon>
        <taxon>Micrococcaceae</taxon>
        <taxon>Paeniglutamicibacter</taxon>
    </lineage>
</organism>
<dbReference type="Proteomes" id="UP001183817">
    <property type="component" value="Unassembled WGS sequence"/>
</dbReference>
<dbReference type="RefSeq" id="WP_310287263.1">
    <property type="nucleotide sequence ID" value="NZ_BAAAWO010000001.1"/>
</dbReference>
<accession>A0ABU2BGD9</accession>
<keyword evidence="2" id="KW-0012">Acyltransferase</keyword>
<dbReference type="SUPFAM" id="SSF55729">
    <property type="entry name" value="Acyl-CoA N-acyltransferases (Nat)"/>
    <property type="match status" value="1"/>
</dbReference>